<dbReference type="AlphaFoldDB" id="A0A8X6LTE6"/>
<comment type="caution">
    <text evidence="2">The sequence shown here is derived from an EMBL/GenBank/DDBJ whole genome shotgun (WGS) entry which is preliminary data.</text>
</comment>
<keyword evidence="3" id="KW-1185">Reference proteome</keyword>
<sequence>MQSPIDLGSRHERAEVFILVFAGSAFSWGLKHAYFIVIIYSEVPFRQKGGGSWGDSHTNKDTKESRMSAPLHMLVHPWESELGVTFSSKREQT</sequence>
<protein>
    <submittedName>
        <fullName evidence="2">Uncharacterized protein</fullName>
    </submittedName>
</protein>
<feature type="transmembrane region" description="Helical" evidence="1">
    <location>
        <begin position="16"/>
        <end position="40"/>
    </location>
</feature>
<evidence type="ECO:0000313" key="3">
    <source>
        <dbReference type="Proteomes" id="UP000887116"/>
    </source>
</evidence>
<proteinExistence type="predicted"/>
<keyword evidence="1" id="KW-0472">Membrane</keyword>
<evidence type="ECO:0000313" key="2">
    <source>
        <dbReference type="EMBL" id="GFR19992.1"/>
    </source>
</evidence>
<reference evidence="2" key="1">
    <citation type="submission" date="2020-07" db="EMBL/GenBank/DDBJ databases">
        <title>Multicomponent nature underlies the extraordinary mechanical properties of spider dragline silk.</title>
        <authorList>
            <person name="Kono N."/>
            <person name="Nakamura H."/>
            <person name="Mori M."/>
            <person name="Yoshida Y."/>
            <person name="Ohtoshi R."/>
            <person name="Malay A.D."/>
            <person name="Moran D.A.P."/>
            <person name="Tomita M."/>
            <person name="Numata K."/>
            <person name="Arakawa K."/>
        </authorList>
    </citation>
    <scope>NUCLEOTIDE SEQUENCE</scope>
</reference>
<dbReference type="Proteomes" id="UP000887116">
    <property type="component" value="Unassembled WGS sequence"/>
</dbReference>
<name>A0A8X6LTE6_TRICU</name>
<evidence type="ECO:0000256" key="1">
    <source>
        <dbReference type="SAM" id="Phobius"/>
    </source>
</evidence>
<keyword evidence="1" id="KW-0812">Transmembrane</keyword>
<dbReference type="EMBL" id="BMAO01018003">
    <property type="protein sequence ID" value="GFR19992.1"/>
    <property type="molecule type" value="Genomic_DNA"/>
</dbReference>
<accession>A0A8X6LTE6</accession>
<organism evidence="2 3">
    <name type="scientific">Trichonephila clavata</name>
    <name type="common">Joro spider</name>
    <name type="synonym">Nephila clavata</name>
    <dbReference type="NCBI Taxonomy" id="2740835"/>
    <lineage>
        <taxon>Eukaryota</taxon>
        <taxon>Metazoa</taxon>
        <taxon>Ecdysozoa</taxon>
        <taxon>Arthropoda</taxon>
        <taxon>Chelicerata</taxon>
        <taxon>Arachnida</taxon>
        <taxon>Araneae</taxon>
        <taxon>Araneomorphae</taxon>
        <taxon>Entelegynae</taxon>
        <taxon>Araneoidea</taxon>
        <taxon>Nephilidae</taxon>
        <taxon>Trichonephila</taxon>
    </lineage>
</organism>
<keyword evidence="1" id="KW-1133">Transmembrane helix</keyword>
<gene>
    <name evidence="2" type="ORF">TNCT_519621</name>
</gene>